<keyword evidence="4 5" id="KW-0472">Membrane</keyword>
<comment type="caution">
    <text evidence="6">The sequence shown here is derived from an EMBL/GenBank/DDBJ whole genome shotgun (WGS) entry which is preliminary data.</text>
</comment>
<accession>A0AA36JS64</accession>
<feature type="transmembrane region" description="Helical" evidence="5">
    <location>
        <begin position="161"/>
        <end position="180"/>
    </location>
</feature>
<dbReference type="PANTHER" id="PTHR12570">
    <property type="match status" value="1"/>
</dbReference>
<keyword evidence="7" id="KW-1185">Reference proteome</keyword>
<evidence type="ECO:0000256" key="4">
    <source>
        <dbReference type="ARBA" id="ARBA00023136"/>
    </source>
</evidence>
<evidence type="ECO:0000256" key="1">
    <source>
        <dbReference type="ARBA" id="ARBA00004141"/>
    </source>
</evidence>
<name>A0AA36JS64_9DINO</name>
<dbReference type="AlphaFoldDB" id="A0AA36JS64"/>
<keyword evidence="2 5" id="KW-0812">Transmembrane</keyword>
<evidence type="ECO:0008006" key="8">
    <source>
        <dbReference type="Google" id="ProtNLM"/>
    </source>
</evidence>
<protein>
    <recommendedName>
        <fullName evidence="8">Magnesium transporter</fullName>
    </recommendedName>
</protein>
<organism evidence="6 7">
    <name type="scientific">Effrenium voratum</name>
    <dbReference type="NCBI Taxonomy" id="2562239"/>
    <lineage>
        <taxon>Eukaryota</taxon>
        <taxon>Sar</taxon>
        <taxon>Alveolata</taxon>
        <taxon>Dinophyceae</taxon>
        <taxon>Suessiales</taxon>
        <taxon>Symbiodiniaceae</taxon>
        <taxon>Effrenium</taxon>
    </lineage>
</organism>
<dbReference type="PANTHER" id="PTHR12570:SF9">
    <property type="entry name" value="MAGNESIUM TRANSPORTER NIPA8-RELATED"/>
    <property type="match status" value="1"/>
</dbReference>
<dbReference type="InterPro" id="IPR008521">
    <property type="entry name" value="Mg_trans_NIPA"/>
</dbReference>
<dbReference type="InterPro" id="IPR037185">
    <property type="entry name" value="EmrE-like"/>
</dbReference>
<feature type="transmembrane region" description="Helical" evidence="5">
    <location>
        <begin position="95"/>
        <end position="113"/>
    </location>
</feature>
<feature type="transmembrane region" description="Helical" evidence="5">
    <location>
        <begin position="6"/>
        <end position="28"/>
    </location>
</feature>
<sequence length="355" mass="38084">MLSWQGPLLNLLGSLMINGATNLMKLGVMMRATQTPWRGRWYGGALVFGIGNLLNFRSLSMAPQTILAALGAVQFISNVFFARFLLGEKITSRTLGATAAIVIGVVIAVYFIGRNEITTQYTALALAQRYKEMDYVFYLSVLAGVGVYLEYTHRRAPDAAALKPICFAAASAILGTQSVVQGKCASTVLSQSEELTAPALFFLGCSLVVLAGAQAFWLVRMQQGLALFAGSVIIPSLQVFWTLLSILTGGVYFEEFQALDIWDVVGFVAGLLVLLLGVLGLVGGGSSEALDPKLREHRATVFLGANQVDFLELAEDLLYDPTQPSGAGGAAEAGEIEMRRRTLRRSIYAAELPGA</sequence>
<feature type="transmembrane region" description="Helical" evidence="5">
    <location>
        <begin position="133"/>
        <end position="149"/>
    </location>
</feature>
<dbReference type="Proteomes" id="UP001178507">
    <property type="component" value="Unassembled WGS sequence"/>
</dbReference>
<feature type="transmembrane region" description="Helical" evidence="5">
    <location>
        <begin position="264"/>
        <end position="285"/>
    </location>
</feature>
<proteinExistence type="predicted"/>
<gene>
    <name evidence="6" type="ORF">EVOR1521_LOCUS32010</name>
</gene>
<feature type="transmembrane region" description="Helical" evidence="5">
    <location>
        <begin position="226"/>
        <end position="252"/>
    </location>
</feature>
<comment type="subcellular location">
    <subcellularLocation>
        <location evidence="1">Membrane</location>
        <topology evidence="1">Multi-pass membrane protein</topology>
    </subcellularLocation>
</comment>
<evidence type="ECO:0000256" key="5">
    <source>
        <dbReference type="SAM" id="Phobius"/>
    </source>
</evidence>
<dbReference type="Pfam" id="PF05653">
    <property type="entry name" value="Mg_trans_NIPA"/>
    <property type="match status" value="1"/>
</dbReference>
<evidence type="ECO:0000256" key="3">
    <source>
        <dbReference type="ARBA" id="ARBA00022989"/>
    </source>
</evidence>
<dbReference type="SUPFAM" id="SSF103481">
    <property type="entry name" value="Multidrug resistance efflux transporter EmrE"/>
    <property type="match status" value="1"/>
</dbReference>
<keyword evidence="3 5" id="KW-1133">Transmembrane helix</keyword>
<evidence type="ECO:0000313" key="7">
    <source>
        <dbReference type="Proteomes" id="UP001178507"/>
    </source>
</evidence>
<evidence type="ECO:0000256" key="2">
    <source>
        <dbReference type="ARBA" id="ARBA00022692"/>
    </source>
</evidence>
<feature type="transmembrane region" description="Helical" evidence="5">
    <location>
        <begin position="65"/>
        <end position="86"/>
    </location>
</feature>
<feature type="transmembrane region" description="Helical" evidence="5">
    <location>
        <begin position="200"/>
        <end position="219"/>
    </location>
</feature>
<dbReference type="GO" id="GO:0015095">
    <property type="term" value="F:magnesium ion transmembrane transporter activity"/>
    <property type="evidence" value="ECO:0007669"/>
    <property type="project" value="InterPro"/>
</dbReference>
<dbReference type="EMBL" id="CAUJNA010003875">
    <property type="protein sequence ID" value="CAJ1411438.1"/>
    <property type="molecule type" value="Genomic_DNA"/>
</dbReference>
<dbReference type="GO" id="GO:0016020">
    <property type="term" value="C:membrane"/>
    <property type="evidence" value="ECO:0007669"/>
    <property type="project" value="UniProtKB-SubCell"/>
</dbReference>
<evidence type="ECO:0000313" key="6">
    <source>
        <dbReference type="EMBL" id="CAJ1411438.1"/>
    </source>
</evidence>
<reference evidence="6" key="1">
    <citation type="submission" date="2023-08" db="EMBL/GenBank/DDBJ databases">
        <authorList>
            <person name="Chen Y."/>
            <person name="Shah S."/>
            <person name="Dougan E. K."/>
            <person name="Thang M."/>
            <person name="Chan C."/>
        </authorList>
    </citation>
    <scope>NUCLEOTIDE SEQUENCE</scope>
</reference>
<feature type="transmembrane region" description="Helical" evidence="5">
    <location>
        <begin position="40"/>
        <end position="59"/>
    </location>
</feature>